<dbReference type="EMBL" id="JRHC01000006">
    <property type="protein sequence ID" value="KJF42182.1"/>
    <property type="molecule type" value="Genomic_DNA"/>
</dbReference>
<dbReference type="PRINTS" id="PR00038">
    <property type="entry name" value="HTHLUXR"/>
</dbReference>
<dbReference type="Proteomes" id="UP000032544">
    <property type="component" value="Unassembled WGS sequence"/>
</dbReference>
<dbReference type="PROSITE" id="PS50043">
    <property type="entry name" value="HTH_LUXR_2"/>
    <property type="match status" value="1"/>
</dbReference>
<keyword evidence="6" id="KW-1185">Reference proteome</keyword>
<dbReference type="AlphaFoldDB" id="A0A0D8J5I3"/>
<dbReference type="SMART" id="SM00421">
    <property type="entry name" value="HTH_LUXR"/>
    <property type="match status" value="1"/>
</dbReference>
<dbReference type="PANTHER" id="PTHR44688">
    <property type="entry name" value="DNA-BINDING TRANSCRIPTIONAL ACTIVATOR DEVR_DOSR"/>
    <property type="match status" value="1"/>
</dbReference>
<dbReference type="PATRIC" id="fig|1544798.3.peg.4273"/>
<keyword evidence="1" id="KW-0805">Transcription regulation</keyword>
<keyword evidence="3" id="KW-0804">Transcription</keyword>
<dbReference type="InterPro" id="IPR036388">
    <property type="entry name" value="WH-like_DNA-bd_sf"/>
</dbReference>
<dbReference type="Pfam" id="PF17874">
    <property type="entry name" value="TPR_MalT"/>
    <property type="match status" value="1"/>
</dbReference>
<dbReference type="Gene3D" id="3.40.50.300">
    <property type="entry name" value="P-loop containing nucleotide triphosphate hydrolases"/>
    <property type="match status" value="1"/>
</dbReference>
<reference evidence="5 6" key="1">
    <citation type="submission" date="2014-09" db="EMBL/GenBank/DDBJ databases">
        <title>Draft Genome Sequence of Draconibacterium sp. JN14CK-3.</title>
        <authorList>
            <person name="Dong C."/>
            <person name="Lai Q."/>
            <person name="Shao Z."/>
        </authorList>
    </citation>
    <scope>NUCLEOTIDE SEQUENCE [LARGE SCALE GENOMIC DNA]</scope>
    <source>
        <strain evidence="5 6">JN14CK-3</strain>
    </source>
</reference>
<dbReference type="GO" id="GO:0003677">
    <property type="term" value="F:DNA binding"/>
    <property type="evidence" value="ECO:0007669"/>
    <property type="project" value="UniProtKB-KW"/>
</dbReference>
<keyword evidence="2" id="KW-0238">DNA-binding</keyword>
<dbReference type="SUPFAM" id="SSF52540">
    <property type="entry name" value="P-loop containing nucleoside triphosphate hydrolases"/>
    <property type="match status" value="1"/>
</dbReference>
<dbReference type="Pfam" id="PF00196">
    <property type="entry name" value="GerE"/>
    <property type="match status" value="1"/>
</dbReference>
<feature type="domain" description="HTH luxR-type" evidence="4">
    <location>
        <begin position="822"/>
        <end position="887"/>
    </location>
</feature>
<dbReference type="SUPFAM" id="SSF48452">
    <property type="entry name" value="TPR-like"/>
    <property type="match status" value="2"/>
</dbReference>
<evidence type="ECO:0000259" key="4">
    <source>
        <dbReference type="PROSITE" id="PS50043"/>
    </source>
</evidence>
<dbReference type="PANTHER" id="PTHR44688:SF16">
    <property type="entry name" value="DNA-BINDING TRANSCRIPTIONAL ACTIVATOR DEVR_DOSR"/>
    <property type="match status" value="1"/>
</dbReference>
<evidence type="ECO:0000256" key="3">
    <source>
        <dbReference type="ARBA" id="ARBA00023163"/>
    </source>
</evidence>
<evidence type="ECO:0000313" key="6">
    <source>
        <dbReference type="Proteomes" id="UP000032544"/>
    </source>
</evidence>
<comment type="caution">
    <text evidence="5">The sequence shown here is derived from an EMBL/GenBank/DDBJ whole genome shotgun (WGS) entry which is preliminary data.</text>
</comment>
<dbReference type="RefSeq" id="WP_045032954.1">
    <property type="nucleotide sequence ID" value="NZ_JRHC01000006.1"/>
</dbReference>
<dbReference type="InterPro" id="IPR027417">
    <property type="entry name" value="P-loop_NTPase"/>
</dbReference>
<dbReference type="STRING" id="1544798.LH29_20485"/>
<organism evidence="5 6">
    <name type="scientific">Draconibacterium sediminis</name>
    <dbReference type="NCBI Taxonomy" id="1544798"/>
    <lineage>
        <taxon>Bacteria</taxon>
        <taxon>Pseudomonadati</taxon>
        <taxon>Bacteroidota</taxon>
        <taxon>Bacteroidia</taxon>
        <taxon>Marinilabiliales</taxon>
        <taxon>Prolixibacteraceae</taxon>
        <taxon>Draconibacterium</taxon>
    </lineage>
</organism>
<evidence type="ECO:0000313" key="5">
    <source>
        <dbReference type="EMBL" id="KJF42182.1"/>
    </source>
</evidence>
<dbReference type="GO" id="GO:0006355">
    <property type="term" value="P:regulation of DNA-templated transcription"/>
    <property type="evidence" value="ECO:0007669"/>
    <property type="project" value="InterPro"/>
</dbReference>
<dbReference type="InterPro" id="IPR016032">
    <property type="entry name" value="Sig_transdc_resp-reg_C-effctor"/>
</dbReference>
<name>A0A0D8J5I3_9BACT</name>
<sequence length="889" mass="102441">MLLTKLHIPQPKENVVHRSALFEKLDEGLTRRLILVSATAGYGKTTLVSNWINKHNFQTAWYSLDERDNDQVVFLKYLFNSIRNLNNSIGDNSLELLKSSDTIKISYIVESFINELLPIEEDILIVLDDFHLINNQQISDILLFLLENSPKNIHFVIITRQDPQIPLSRIRSQNEIVEIRSAELSFTKNDIGELFNRKLKLSLSDKDIDLLKRKTEGWIAGLQLVSLTFKGQDNISEYIEQLAGNNKYIMDYLMEEILIIQNDEMREFLLCTSIFDRLSGSLCDAVLGKDNSQQLLEILEKGNMFLIPLDNERKWYRYHHLFADLLMQRLNQYYKKRIQSLHQNAGTWFEQNDFALLAIEHTLKAGNIKKGLELIDEIIDHLIATSQYGIVLKFADLFPEKEVFSNLKFGVMHAWTLIIVGRLNEAEEFLDKLNVLVHDENVKNKNKVLLGRLYTTNTLLKDYMGDVESATYFANLSVNHLNDNDNVWSSWAYYGKGLSELLQFDLEKCTSSFFTGLDHAKNIDNTYLEIVQTFHFAYFSKHRGKYQESVKICLELLEKYKEKKYTEGFKFNLYSSILYSTIGFIYTEQGNITSGIENAFKGYELSQNLVSMSFKGVGLLLLAESYYKAGKLKTALETIEKQKTRLLNNSRHHLAVLSFALKLKLFSQLGMKNEADSLYKQLSNPTNNNPIEQILYGIASARYFISFNKYQKADTILDELSLKLKNSKIVELFAEVEIMKVLVFIKTGKNEDAINSIRELLILTQREGLVRLYLNEGIEIEKILKEVKKEKAIKSDETLDAISTDYLNLLLKGCENEKNTEKSSSENVLSARERDTLKLLAKEYSNQQIADDLFISLNTVKTHLKNINLKLEVDSRIKAVEKAKKLGIL</sequence>
<gene>
    <name evidence="5" type="ORF">LH29_20485</name>
</gene>
<dbReference type="SUPFAM" id="SSF46894">
    <property type="entry name" value="C-terminal effector domain of the bipartite response regulators"/>
    <property type="match status" value="1"/>
</dbReference>
<protein>
    <recommendedName>
        <fullName evidence="4">HTH luxR-type domain-containing protein</fullName>
    </recommendedName>
</protein>
<dbReference type="InterPro" id="IPR041617">
    <property type="entry name" value="TPR_MalT"/>
</dbReference>
<dbReference type="CDD" id="cd06170">
    <property type="entry name" value="LuxR_C_like"/>
    <property type="match status" value="1"/>
</dbReference>
<evidence type="ECO:0000256" key="2">
    <source>
        <dbReference type="ARBA" id="ARBA00023125"/>
    </source>
</evidence>
<dbReference type="OrthoDB" id="9797341at2"/>
<proteinExistence type="predicted"/>
<dbReference type="InterPro" id="IPR059106">
    <property type="entry name" value="WHD_MalT"/>
</dbReference>
<dbReference type="Pfam" id="PF25873">
    <property type="entry name" value="WHD_MalT"/>
    <property type="match status" value="1"/>
</dbReference>
<dbReference type="InterPro" id="IPR000792">
    <property type="entry name" value="Tscrpt_reg_LuxR_C"/>
</dbReference>
<dbReference type="Gene3D" id="1.25.40.10">
    <property type="entry name" value="Tetratricopeptide repeat domain"/>
    <property type="match status" value="1"/>
</dbReference>
<evidence type="ECO:0000256" key="1">
    <source>
        <dbReference type="ARBA" id="ARBA00023015"/>
    </source>
</evidence>
<dbReference type="InterPro" id="IPR011990">
    <property type="entry name" value="TPR-like_helical_dom_sf"/>
</dbReference>
<accession>A0A0D8J5I3</accession>
<dbReference type="Gene3D" id="1.10.10.10">
    <property type="entry name" value="Winged helix-like DNA-binding domain superfamily/Winged helix DNA-binding domain"/>
    <property type="match status" value="1"/>
</dbReference>